<feature type="transmembrane region" description="Helical" evidence="1">
    <location>
        <begin position="64"/>
        <end position="81"/>
    </location>
</feature>
<accession>A0A2R3Z2F4</accession>
<feature type="transmembrane region" description="Helical" evidence="1">
    <location>
        <begin position="38"/>
        <end position="58"/>
    </location>
</feature>
<sequence length="99" mass="11308">MNNSFLIIVFLVGFALGVFFFGGLWYSVKKAVVSTKPLLWTFGSFFIRMSLTVLTFYFAGGEDWRRFLAVLIGFMAGRFTVIHITKTIDARHAEQKTEI</sequence>
<keyword evidence="1" id="KW-0812">Transmembrane</keyword>
<evidence type="ECO:0000313" key="2">
    <source>
        <dbReference type="EMBL" id="AVR44436.1"/>
    </source>
</evidence>
<dbReference type="Pfam" id="PF12966">
    <property type="entry name" value="AtpR"/>
    <property type="match status" value="1"/>
</dbReference>
<dbReference type="RefSeq" id="WP_107011214.1">
    <property type="nucleotide sequence ID" value="NZ_CP028136.1"/>
</dbReference>
<dbReference type="Proteomes" id="UP000241507">
    <property type="component" value="Chromosome"/>
</dbReference>
<dbReference type="NCBIfam" id="TIGR03165">
    <property type="entry name" value="F1F0_chp_2"/>
    <property type="match status" value="1"/>
</dbReference>
<proteinExistence type="predicted"/>
<name>A0A2R3Z2F4_9FLAO</name>
<keyword evidence="1" id="KW-1133">Transmembrane helix</keyword>
<feature type="transmembrane region" description="Helical" evidence="1">
    <location>
        <begin position="6"/>
        <end position="26"/>
    </location>
</feature>
<dbReference type="EMBL" id="CP028136">
    <property type="protein sequence ID" value="AVR44436.1"/>
    <property type="molecule type" value="Genomic_DNA"/>
</dbReference>
<dbReference type="InterPro" id="IPR017581">
    <property type="entry name" value="AtpR-like"/>
</dbReference>
<keyword evidence="1" id="KW-0472">Membrane</keyword>
<reference evidence="3" key="1">
    <citation type="submission" date="2018-03" db="EMBL/GenBank/DDBJ databases">
        <title>Gramella fulva sp. nov., isolated from a dry surface of tidal flat.</title>
        <authorList>
            <person name="Hwang S.H."/>
            <person name="Hwang W.M."/>
            <person name="Kang K."/>
            <person name="Ahn T.-Y."/>
        </authorList>
    </citation>
    <scope>NUCLEOTIDE SEQUENCE [LARGE SCALE GENOMIC DNA]</scope>
    <source>
        <strain evidence="3">SH35</strain>
    </source>
</reference>
<protein>
    <submittedName>
        <fullName evidence="2">ATP synthase subunit I</fullName>
    </submittedName>
</protein>
<dbReference type="KEGG" id="grs:C7S20_03710"/>
<organism evidence="2 3">
    <name type="scientific">Christiangramia fulva</name>
    <dbReference type="NCBI Taxonomy" id="2126553"/>
    <lineage>
        <taxon>Bacteria</taxon>
        <taxon>Pseudomonadati</taxon>
        <taxon>Bacteroidota</taxon>
        <taxon>Flavobacteriia</taxon>
        <taxon>Flavobacteriales</taxon>
        <taxon>Flavobacteriaceae</taxon>
        <taxon>Christiangramia</taxon>
    </lineage>
</organism>
<dbReference type="OrthoDB" id="467414at2"/>
<evidence type="ECO:0000256" key="1">
    <source>
        <dbReference type="SAM" id="Phobius"/>
    </source>
</evidence>
<gene>
    <name evidence="2" type="ORF">C7S20_03710</name>
</gene>
<dbReference type="AlphaFoldDB" id="A0A2R3Z2F4"/>
<evidence type="ECO:0000313" key="3">
    <source>
        <dbReference type="Proteomes" id="UP000241507"/>
    </source>
</evidence>
<keyword evidence="3" id="KW-1185">Reference proteome</keyword>